<sequence length="76" mass="8652">MLKDIFESSSDSLYDPEDDQNVYKITDSRKPKLTLQVLNNLRKYREFKANEEQRRKNVVAVVYAAAPPSGDGSGLM</sequence>
<dbReference type="EMBL" id="PP777464">
    <property type="protein sequence ID" value="XBS49428.1"/>
    <property type="molecule type" value="Genomic_DNA"/>
</dbReference>
<protein>
    <submittedName>
        <fullName evidence="1">Uncharacterized protein</fullName>
    </submittedName>
</protein>
<proteinExistence type="predicted"/>
<reference evidence="1" key="1">
    <citation type="submission" date="2024-05" db="EMBL/GenBank/DDBJ databases">
        <authorList>
            <person name="Badawy S."/>
            <person name="Skurnik M."/>
        </authorList>
    </citation>
    <scope>NUCLEOTIDE SEQUENCE</scope>
</reference>
<evidence type="ECO:0000313" key="1">
    <source>
        <dbReference type="EMBL" id="XBS49428.1"/>
    </source>
</evidence>
<name>A0AAU7PGY6_9CAUD</name>
<organism evidence="1">
    <name type="scientific">Escherichia phage fEgEco12</name>
    <dbReference type="NCBI Taxonomy" id="3158837"/>
    <lineage>
        <taxon>Viruses</taxon>
        <taxon>Duplodnaviria</taxon>
        <taxon>Heunggongvirae</taxon>
        <taxon>Uroviricota</taxon>
        <taxon>Caudoviricetes</taxon>
    </lineage>
</organism>
<accession>A0AAU7PGY6</accession>